<keyword evidence="21" id="KW-1185">Reference proteome</keyword>
<dbReference type="OrthoDB" id="9810648at2"/>
<evidence type="ECO:0000256" key="6">
    <source>
        <dbReference type="ARBA" id="ARBA00022763"/>
    </source>
</evidence>
<evidence type="ECO:0000256" key="3">
    <source>
        <dbReference type="ARBA" id="ARBA00022457"/>
    </source>
</evidence>
<dbReference type="PANTHER" id="PTHR47707:SF1">
    <property type="entry name" value="NUDIX HYDROLASE FAMILY PROTEIN"/>
    <property type="match status" value="1"/>
</dbReference>
<evidence type="ECO:0000259" key="19">
    <source>
        <dbReference type="PROSITE" id="PS51462"/>
    </source>
</evidence>
<dbReference type="InterPro" id="IPR029119">
    <property type="entry name" value="MutY_C"/>
</dbReference>
<feature type="binding site" evidence="17">
    <location>
        <begin position="35"/>
        <end position="38"/>
    </location>
    <ligand>
        <name>8-oxo-dGTP</name>
        <dbReference type="ChEBI" id="CHEBI:77896"/>
    </ligand>
</feature>
<evidence type="ECO:0000256" key="10">
    <source>
        <dbReference type="ARBA" id="ARBA00035861"/>
    </source>
</evidence>
<dbReference type="InterPro" id="IPR020476">
    <property type="entry name" value="Nudix_hydrolase"/>
</dbReference>
<evidence type="ECO:0000256" key="1">
    <source>
        <dbReference type="ARBA" id="ARBA00001946"/>
    </source>
</evidence>
<evidence type="ECO:0000256" key="7">
    <source>
        <dbReference type="ARBA" id="ARBA00022801"/>
    </source>
</evidence>
<name>A0A0F4QPX3_9GAMM</name>
<comment type="cofactor">
    <cofactor evidence="1 18">
        <name>Mg(2+)</name>
        <dbReference type="ChEBI" id="CHEBI:18420"/>
    </cofactor>
</comment>
<dbReference type="Proteomes" id="UP000033452">
    <property type="component" value="Unassembled WGS sequence"/>
</dbReference>
<evidence type="ECO:0000256" key="8">
    <source>
        <dbReference type="ARBA" id="ARBA00022842"/>
    </source>
</evidence>
<evidence type="ECO:0000256" key="4">
    <source>
        <dbReference type="ARBA" id="ARBA00022705"/>
    </source>
</evidence>
<dbReference type="PATRIC" id="fig|43658.5.peg.2072"/>
<dbReference type="GO" id="GO:0044715">
    <property type="term" value="F:8-oxo-dGDP phosphatase activity"/>
    <property type="evidence" value="ECO:0007669"/>
    <property type="project" value="TreeGrafter"/>
</dbReference>
<dbReference type="AlphaFoldDB" id="A0A0F4QPX3"/>
<protein>
    <recommendedName>
        <fullName evidence="13">8-oxo-dGTP diphosphatase</fullName>
        <ecNumber evidence="12">3.6.1.55</ecNumber>
    </recommendedName>
    <alternativeName>
        <fullName evidence="16">7,8-dihydro-8-oxoguanine-triphosphatase</fullName>
    </alternativeName>
    <alternativeName>
        <fullName evidence="15">Mutator protein MutT</fullName>
    </alternativeName>
    <alternativeName>
        <fullName evidence="14">dGTP pyrophosphohydrolase</fullName>
    </alternativeName>
</protein>
<evidence type="ECO:0000256" key="15">
    <source>
        <dbReference type="ARBA" id="ARBA00041979"/>
    </source>
</evidence>
<comment type="similarity">
    <text evidence="2">Belongs to the Nudix hydrolase family.</text>
</comment>
<dbReference type="CDD" id="cd03425">
    <property type="entry name" value="NUDIX_MutT_NudA_like"/>
    <property type="match status" value="1"/>
</dbReference>
<feature type="binding site" evidence="17">
    <location>
        <position position="24"/>
    </location>
    <ligand>
        <name>8-oxo-dGTP</name>
        <dbReference type="ChEBI" id="CHEBI:77896"/>
    </ligand>
</feature>
<comment type="catalytic activity">
    <reaction evidence="10">
        <text>8-oxo-dGTP + H2O = 8-oxo-dGMP + diphosphate + H(+)</text>
        <dbReference type="Rhea" id="RHEA:31575"/>
        <dbReference type="ChEBI" id="CHEBI:15377"/>
        <dbReference type="ChEBI" id="CHEBI:15378"/>
        <dbReference type="ChEBI" id="CHEBI:33019"/>
        <dbReference type="ChEBI" id="CHEBI:63224"/>
        <dbReference type="ChEBI" id="CHEBI:77896"/>
        <dbReference type="EC" id="3.6.1.55"/>
    </reaction>
</comment>
<dbReference type="InterPro" id="IPR020084">
    <property type="entry name" value="NUDIX_hydrolase_CS"/>
</dbReference>
<evidence type="ECO:0000256" key="9">
    <source>
        <dbReference type="ARBA" id="ARBA00023204"/>
    </source>
</evidence>
<dbReference type="GO" id="GO:0046872">
    <property type="term" value="F:metal ion binding"/>
    <property type="evidence" value="ECO:0007669"/>
    <property type="project" value="UniProtKB-KW"/>
</dbReference>
<dbReference type="InterPro" id="IPR003561">
    <property type="entry name" value="Mutator_MutT"/>
</dbReference>
<evidence type="ECO:0000256" key="12">
    <source>
        <dbReference type="ARBA" id="ARBA00038905"/>
    </source>
</evidence>
<evidence type="ECO:0000256" key="14">
    <source>
        <dbReference type="ARBA" id="ARBA00041592"/>
    </source>
</evidence>
<sequence>MTKKVVNVAVGVIIRDAQFFVCKRAKEQHQGGLWEFPGGKIEAQESVTQALARELKEEIGIDVHGSEHLLTIEHDYGDKQVKLEVHKVEDFSGQATGLEGQPSQWVSWCELKQLAFPAANEAILDALAQQYDGHQ</sequence>
<dbReference type="GO" id="GO:0006281">
    <property type="term" value="P:DNA repair"/>
    <property type="evidence" value="ECO:0007669"/>
    <property type="project" value="UniProtKB-KW"/>
</dbReference>
<dbReference type="Gene3D" id="3.90.79.10">
    <property type="entry name" value="Nucleoside Triphosphate Pyrophosphohydrolase"/>
    <property type="match status" value="1"/>
</dbReference>
<evidence type="ECO:0000256" key="18">
    <source>
        <dbReference type="PIRSR" id="PIRSR603561-2"/>
    </source>
</evidence>
<feature type="binding site" evidence="17">
    <location>
        <position position="120"/>
    </location>
    <ligand>
        <name>8-oxo-dGTP</name>
        <dbReference type="ChEBI" id="CHEBI:77896"/>
    </ligand>
</feature>
<dbReference type="InterPro" id="IPR015797">
    <property type="entry name" value="NUDIX_hydrolase-like_dom_sf"/>
</dbReference>
<keyword evidence="9" id="KW-0234">DNA repair</keyword>
<feature type="binding site" evidence="18">
    <location>
        <position position="38"/>
    </location>
    <ligand>
        <name>Mg(2+)</name>
        <dbReference type="ChEBI" id="CHEBI:18420"/>
    </ligand>
</feature>
<reference evidence="20 21" key="1">
    <citation type="journal article" date="2015" name="BMC Genomics">
        <title>Genome mining reveals unlocked bioactive potential of marine Gram-negative bacteria.</title>
        <authorList>
            <person name="Machado H."/>
            <person name="Sonnenschein E.C."/>
            <person name="Melchiorsen J."/>
            <person name="Gram L."/>
        </authorList>
    </citation>
    <scope>NUCLEOTIDE SEQUENCE [LARGE SCALE GENOMIC DNA]</scope>
    <source>
        <strain evidence="20 21">S2471</strain>
    </source>
</reference>
<dbReference type="RefSeq" id="WP_046004867.1">
    <property type="nucleotide sequence ID" value="NZ_JXYA01000020.1"/>
</dbReference>
<dbReference type="Pfam" id="PF14815">
    <property type="entry name" value="NUDIX_4"/>
    <property type="match status" value="1"/>
</dbReference>
<keyword evidence="8 18" id="KW-0460">Magnesium</keyword>
<keyword evidence="7" id="KW-0378">Hydrolase</keyword>
<dbReference type="PANTHER" id="PTHR47707">
    <property type="entry name" value="8-OXO-DGTP DIPHOSPHATASE"/>
    <property type="match status" value="1"/>
</dbReference>
<dbReference type="InterPro" id="IPR047127">
    <property type="entry name" value="MutT-like"/>
</dbReference>
<dbReference type="GO" id="GO:0008413">
    <property type="term" value="F:8-oxo-7,8-dihydroguanosine triphosphate pyrophosphatase activity"/>
    <property type="evidence" value="ECO:0007669"/>
    <property type="project" value="InterPro"/>
</dbReference>
<dbReference type="EC" id="3.6.1.55" evidence="12"/>
<dbReference type="PRINTS" id="PR00502">
    <property type="entry name" value="NUDIXFAMILY"/>
</dbReference>
<proteinExistence type="inferred from homology"/>
<keyword evidence="5 18" id="KW-0479">Metal-binding</keyword>
<dbReference type="NCBIfam" id="TIGR00586">
    <property type="entry name" value="mutt"/>
    <property type="match status" value="1"/>
</dbReference>
<keyword evidence="4" id="KW-0235">DNA replication</keyword>
<dbReference type="EMBL" id="JXYA01000020">
    <property type="protein sequence ID" value="KJZ09384.1"/>
    <property type="molecule type" value="Genomic_DNA"/>
</dbReference>
<evidence type="ECO:0000256" key="2">
    <source>
        <dbReference type="ARBA" id="ARBA00005582"/>
    </source>
</evidence>
<dbReference type="PROSITE" id="PS51462">
    <property type="entry name" value="NUDIX"/>
    <property type="match status" value="1"/>
</dbReference>
<dbReference type="PROSITE" id="PS00893">
    <property type="entry name" value="NUDIX_BOX"/>
    <property type="match status" value="1"/>
</dbReference>
<dbReference type="GO" id="GO:0044716">
    <property type="term" value="F:8-oxo-GDP phosphatase activity"/>
    <property type="evidence" value="ECO:0007669"/>
    <property type="project" value="TreeGrafter"/>
</dbReference>
<evidence type="ECO:0000256" key="11">
    <source>
        <dbReference type="ARBA" id="ARBA00036904"/>
    </source>
</evidence>
<dbReference type="GO" id="GO:0035539">
    <property type="term" value="F:8-oxo-7,8-dihydrodeoxyguanosine triphosphate pyrophosphatase activity"/>
    <property type="evidence" value="ECO:0007669"/>
    <property type="project" value="UniProtKB-EC"/>
</dbReference>
<organism evidence="20 21">
    <name type="scientific">Pseudoalteromonas rubra</name>
    <dbReference type="NCBI Taxonomy" id="43658"/>
    <lineage>
        <taxon>Bacteria</taxon>
        <taxon>Pseudomonadati</taxon>
        <taxon>Pseudomonadota</taxon>
        <taxon>Gammaproteobacteria</taxon>
        <taxon>Alteromonadales</taxon>
        <taxon>Pseudoalteromonadaceae</taxon>
        <taxon>Pseudoalteromonas</taxon>
    </lineage>
</organism>
<feature type="domain" description="Nudix hydrolase" evidence="19">
    <location>
        <begin position="3"/>
        <end position="131"/>
    </location>
</feature>
<keyword evidence="6" id="KW-0227">DNA damage</keyword>
<dbReference type="SUPFAM" id="SSF55811">
    <property type="entry name" value="Nudix"/>
    <property type="match status" value="1"/>
</dbReference>
<comment type="caution">
    <text evidence="20">The sequence shown here is derived from an EMBL/GenBank/DDBJ whole genome shotgun (WGS) entry which is preliminary data.</text>
</comment>
<dbReference type="FunFam" id="3.90.79.10:FF:000014">
    <property type="entry name" value="8-oxo-dGTP diphosphatase MutT"/>
    <property type="match status" value="1"/>
</dbReference>
<dbReference type="GO" id="GO:0006260">
    <property type="term" value="P:DNA replication"/>
    <property type="evidence" value="ECO:0007669"/>
    <property type="project" value="UniProtKB-KW"/>
</dbReference>
<evidence type="ECO:0000313" key="21">
    <source>
        <dbReference type="Proteomes" id="UP000033452"/>
    </source>
</evidence>
<accession>A0A0F4QPX3</accession>
<evidence type="ECO:0000256" key="16">
    <source>
        <dbReference type="ARBA" id="ARBA00042798"/>
    </source>
</evidence>
<comment type="catalytic activity">
    <reaction evidence="11">
        <text>8-oxo-GTP + H2O = 8-oxo-GMP + diphosphate + H(+)</text>
        <dbReference type="Rhea" id="RHEA:67616"/>
        <dbReference type="ChEBI" id="CHEBI:15377"/>
        <dbReference type="ChEBI" id="CHEBI:15378"/>
        <dbReference type="ChEBI" id="CHEBI:33019"/>
        <dbReference type="ChEBI" id="CHEBI:143553"/>
        <dbReference type="ChEBI" id="CHEBI:145694"/>
    </reaction>
</comment>
<keyword evidence="3" id="KW-0515">Mutator protein</keyword>
<evidence type="ECO:0000256" key="5">
    <source>
        <dbReference type="ARBA" id="ARBA00022723"/>
    </source>
</evidence>
<evidence type="ECO:0000256" key="17">
    <source>
        <dbReference type="PIRSR" id="PIRSR603561-1"/>
    </source>
</evidence>
<evidence type="ECO:0000313" key="20">
    <source>
        <dbReference type="EMBL" id="KJZ09384.1"/>
    </source>
</evidence>
<feature type="binding site" evidence="17">
    <location>
        <position position="29"/>
    </location>
    <ligand>
        <name>8-oxo-dGTP</name>
        <dbReference type="ChEBI" id="CHEBI:77896"/>
    </ligand>
</feature>
<gene>
    <name evidence="20" type="ORF">TW77_09760</name>
</gene>
<evidence type="ECO:0000256" key="13">
    <source>
        <dbReference type="ARBA" id="ARBA00040794"/>
    </source>
</evidence>
<feature type="binding site" evidence="18">
    <location>
        <position position="58"/>
    </location>
    <ligand>
        <name>Mg(2+)</name>
        <dbReference type="ChEBI" id="CHEBI:18420"/>
    </ligand>
</feature>
<dbReference type="InterPro" id="IPR000086">
    <property type="entry name" value="NUDIX_hydrolase_dom"/>
</dbReference>